<keyword evidence="1" id="KW-1133">Transmembrane helix</keyword>
<evidence type="ECO:0000256" key="1">
    <source>
        <dbReference type="SAM" id="Phobius"/>
    </source>
</evidence>
<comment type="caution">
    <text evidence="2">The sequence shown here is derived from an EMBL/GenBank/DDBJ whole genome shotgun (WGS) entry which is preliminary data.</text>
</comment>
<evidence type="ECO:0000313" key="2">
    <source>
        <dbReference type="EMBL" id="MPM60595.1"/>
    </source>
</evidence>
<sequence length="111" mass="12014">MVIGHNMPVCVINKAGPFYLAGNLLLLLLVQVRKARESWKIKAGILLGGGCILNHPNIHHRWVHFFIDLGIGTFFSHGGDILDHHRSLGNITACSTGRCGRGGCCGGTTRQ</sequence>
<reference evidence="2" key="1">
    <citation type="submission" date="2019-08" db="EMBL/GenBank/DDBJ databases">
        <authorList>
            <person name="Kucharzyk K."/>
            <person name="Murdoch R.W."/>
            <person name="Higgins S."/>
            <person name="Loffler F."/>
        </authorList>
    </citation>
    <scope>NUCLEOTIDE SEQUENCE</scope>
</reference>
<keyword evidence="1" id="KW-0472">Membrane</keyword>
<feature type="transmembrane region" description="Helical" evidence="1">
    <location>
        <begin position="15"/>
        <end position="32"/>
    </location>
</feature>
<name>A0A645B587_9ZZZZ</name>
<keyword evidence="1" id="KW-0812">Transmembrane</keyword>
<accession>A0A645B587</accession>
<dbReference type="EMBL" id="VSSQ01017880">
    <property type="protein sequence ID" value="MPM60595.1"/>
    <property type="molecule type" value="Genomic_DNA"/>
</dbReference>
<proteinExistence type="predicted"/>
<organism evidence="2">
    <name type="scientific">bioreactor metagenome</name>
    <dbReference type="NCBI Taxonomy" id="1076179"/>
    <lineage>
        <taxon>unclassified sequences</taxon>
        <taxon>metagenomes</taxon>
        <taxon>ecological metagenomes</taxon>
    </lineage>
</organism>
<dbReference type="AlphaFoldDB" id="A0A645B587"/>
<gene>
    <name evidence="2" type="ORF">SDC9_107447</name>
</gene>
<protein>
    <submittedName>
        <fullName evidence="2">Uncharacterized protein</fullName>
    </submittedName>
</protein>